<sequence length="202" mass="22995">MTGLFIDPFLWITIGLILIVTTFLFFWLRGSHDPIGRKILAAVFMIYLATIVRFTLIPAPYEGSLGPGLQLGEYYQFLPFYTIVESFQEGTWLSVVVGQIGLYLLLPIFFGILISDDIHFIWAFAIGTLLSFSIQLMEFSINLIIGYPTRVADIDSIILNTIGAMIGYVIFKYYRRMRRRQDKPILPPVIAPNDRSATSQKL</sequence>
<gene>
    <name evidence="3" type="ORF">SAMN05421781_1736</name>
</gene>
<dbReference type="InterPro" id="IPR053150">
    <property type="entry name" value="Teicoplanin_resist-assoc"/>
</dbReference>
<dbReference type="RefSeq" id="WP_091613815.1">
    <property type="nucleotide sequence ID" value="NZ_FNNC01000003.1"/>
</dbReference>
<feature type="transmembrane region" description="Helical" evidence="1">
    <location>
        <begin position="92"/>
        <end position="114"/>
    </location>
</feature>
<organism evidence="3 4">
    <name type="scientific">Marinococcus luteus</name>
    <dbReference type="NCBI Taxonomy" id="1122204"/>
    <lineage>
        <taxon>Bacteria</taxon>
        <taxon>Bacillati</taxon>
        <taxon>Bacillota</taxon>
        <taxon>Bacilli</taxon>
        <taxon>Bacillales</taxon>
        <taxon>Bacillaceae</taxon>
        <taxon>Marinococcus</taxon>
    </lineage>
</organism>
<dbReference type="PANTHER" id="PTHR36834:SF1">
    <property type="entry name" value="INTEGRAL MEMBRANE PROTEIN"/>
    <property type="match status" value="1"/>
</dbReference>
<feature type="transmembrane region" description="Helical" evidence="1">
    <location>
        <begin position="6"/>
        <end position="27"/>
    </location>
</feature>
<dbReference type="InterPro" id="IPR006976">
    <property type="entry name" value="VanZ-like"/>
</dbReference>
<keyword evidence="1" id="KW-0812">Transmembrane</keyword>
<evidence type="ECO:0000259" key="2">
    <source>
        <dbReference type="Pfam" id="PF04892"/>
    </source>
</evidence>
<evidence type="ECO:0000256" key="1">
    <source>
        <dbReference type="SAM" id="Phobius"/>
    </source>
</evidence>
<dbReference type="PANTHER" id="PTHR36834">
    <property type="entry name" value="MEMBRANE PROTEIN-RELATED"/>
    <property type="match status" value="1"/>
</dbReference>
<accession>A0A1H2UI52</accession>
<protein>
    <submittedName>
        <fullName evidence="3">Glycopeptide antibiotics resistance protein</fullName>
    </submittedName>
</protein>
<reference evidence="3 4" key="1">
    <citation type="submission" date="2016-10" db="EMBL/GenBank/DDBJ databases">
        <authorList>
            <person name="de Groot N.N."/>
        </authorList>
    </citation>
    <scope>NUCLEOTIDE SEQUENCE [LARGE SCALE GENOMIC DNA]</scope>
    <source>
        <strain evidence="3 4">DSM 23126</strain>
    </source>
</reference>
<feature type="transmembrane region" description="Helical" evidence="1">
    <location>
        <begin position="157"/>
        <end position="174"/>
    </location>
</feature>
<feature type="transmembrane region" description="Helical" evidence="1">
    <location>
        <begin position="121"/>
        <end position="145"/>
    </location>
</feature>
<keyword evidence="1" id="KW-1133">Transmembrane helix</keyword>
<dbReference type="Proteomes" id="UP000199488">
    <property type="component" value="Unassembled WGS sequence"/>
</dbReference>
<proteinExistence type="predicted"/>
<feature type="transmembrane region" description="Helical" evidence="1">
    <location>
        <begin position="39"/>
        <end position="61"/>
    </location>
</feature>
<dbReference type="AlphaFoldDB" id="A0A1H2UI52"/>
<dbReference type="Pfam" id="PF04892">
    <property type="entry name" value="VanZ"/>
    <property type="match status" value="1"/>
</dbReference>
<name>A0A1H2UI52_9BACI</name>
<keyword evidence="1" id="KW-0472">Membrane</keyword>
<feature type="domain" description="VanZ-like" evidence="2">
    <location>
        <begin position="44"/>
        <end position="172"/>
    </location>
</feature>
<evidence type="ECO:0000313" key="4">
    <source>
        <dbReference type="Proteomes" id="UP000199488"/>
    </source>
</evidence>
<dbReference type="EMBL" id="FNNC01000003">
    <property type="protein sequence ID" value="SDW55856.1"/>
    <property type="molecule type" value="Genomic_DNA"/>
</dbReference>
<evidence type="ECO:0000313" key="3">
    <source>
        <dbReference type="EMBL" id="SDW55856.1"/>
    </source>
</evidence>
<keyword evidence="4" id="KW-1185">Reference proteome</keyword>
<dbReference type="OrthoDB" id="4822551at2"/>